<comment type="caution">
    <text evidence="2">The sequence shown here is derived from an EMBL/GenBank/DDBJ whole genome shotgun (WGS) entry which is preliminary data.</text>
</comment>
<dbReference type="SUPFAM" id="SSF50998">
    <property type="entry name" value="Quinoprotein alcohol dehydrogenase-like"/>
    <property type="match status" value="1"/>
</dbReference>
<evidence type="ECO:0008006" key="4">
    <source>
        <dbReference type="Google" id="ProtNLM"/>
    </source>
</evidence>
<proteinExistence type="predicted"/>
<organism evidence="2 3">
    <name type="scientific">Dactylosporangium darangshiense</name>
    <dbReference type="NCBI Taxonomy" id="579108"/>
    <lineage>
        <taxon>Bacteria</taxon>
        <taxon>Bacillati</taxon>
        <taxon>Actinomycetota</taxon>
        <taxon>Actinomycetes</taxon>
        <taxon>Micromonosporales</taxon>
        <taxon>Micromonosporaceae</taxon>
        <taxon>Dactylosporangium</taxon>
    </lineage>
</organism>
<evidence type="ECO:0000313" key="3">
    <source>
        <dbReference type="Proteomes" id="UP001500620"/>
    </source>
</evidence>
<sequence>MRSLWRWVRITLLLATLAVGLSTNPSPSATRVVLPALAEGEFYSLIGDGYASRRSVHDEAIGVLDLHSGRELWRRDPGIGALQSLRIVDGVLIVSAMGYEDATHKILRSGTDQTIALNLRSGRELWRHKGALLSNMVGAILPIWCNGCSDDAVGVDARTGREIWRSPWLKTSNYFDGRSQWSIARDGTVRAVDLTTGSARLVGTLPKDYWIIGGSTRYILAVPPSLPGSGSVVYPGVGVFDSHDLRQIAYLNITNSARFPPDLWLCGDLICQRGLPDMKVYDLHGELRYAKAQFLLSTVIDRDDQQLIIGVQSRSGVVTPGVPMDTSQLVETATGHVVADIGVWRLVRVDADRIWVALFASRGPDTLIAAPWGSAQAETIFGYIDLRPGAPLAVTTLKPLGRAYEDCDFDYGWLLCGNAVTGIREVAIHVGVNFA</sequence>
<accession>A0ABP8DS80</accession>
<feature type="signal peptide" evidence="1">
    <location>
        <begin position="1"/>
        <end position="28"/>
    </location>
</feature>
<dbReference type="InterPro" id="IPR015943">
    <property type="entry name" value="WD40/YVTN_repeat-like_dom_sf"/>
</dbReference>
<protein>
    <recommendedName>
        <fullName evidence="4">Outer membrane protein assembly factor BamB</fullName>
    </recommendedName>
</protein>
<name>A0ABP8DS80_9ACTN</name>
<evidence type="ECO:0000256" key="1">
    <source>
        <dbReference type="SAM" id="SignalP"/>
    </source>
</evidence>
<keyword evidence="1" id="KW-0732">Signal</keyword>
<dbReference type="RefSeq" id="WP_345140250.1">
    <property type="nucleotide sequence ID" value="NZ_BAABAT010000053.1"/>
</dbReference>
<evidence type="ECO:0000313" key="2">
    <source>
        <dbReference type="EMBL" id="GAA4262628.1"/>
    </source>
</evidence>
<gene>
    <name evidence="2" type="ORF">GCM10022255_100050</name>
</gene>
<keyword evidence="3" id="KW-1185">Reference proteome</keyword>
<dbReference type="Proteomes" id="UP001500620">
    <property type="component" value="Unassembled WGS sequence"/>
</dbReference>
<feature type="chain" id="PRO_5045628253" description="Outer membrane protein assembly factor BamB" evidence="1">
    <location>
        <begin position="29"/>
        <end position="435"/>
    </location>
</feature>
<dbReference type="EMBL" id="BAABAT010000053">
    <property type="protein sequence ID" value="GAA4262628.1"/>
    <property type="molecule type" value="Genomic_DNA"/>
</dbReference>
<dbReference type="Gene3D" id="2.130.10.10">
    <property type="entry name" value="YVTN repeat-like/Quinoprotein amine dehydrogenase"/>
    <property type="match status" value="1"/>
</dbReference>
<reference evidence="3" key="1">
    <citation type="journal article" date="2019" name="Int. J. Syst. Evol. Microbiol.">
        <title>The Global Catalogue of Microorganisms (GCM) 10K type strain sequencing project: providing services to taxonomists for standard genome sequencing and annotation.</title>
        <authorList>
            <consortium name="The Broad Institute Genomics Platform"/>
            <consortium name="The Broad Institute Genome Sequencing Center for Infectious Disease"/>
            <person name="Wu L."/>
            <person name="Ma J."/>
        </authorList>
    </citation>
    <scope>NUCLEOTIDE SEQUENCE [LARGE SCALE GENOMIC DNA]</scope>
    <source>
        <strain evidence="3">JCM 17441</strain>
    </source>
</reference>
<dbReference type="InterPro" id="IPR011047">
    <property type="entry name" value="Quinoprotein_ADH-like_sf"/>
</dbReference>